<comment type="caution">
    <text evidence="2">The sequence shown here is derived from an EMBL/GenBank/DDBJ whole genome shotgun (WGS) entry which is preliminary data.</text>
</comment>
<dbReference type="Proteomes" id="UP001500837">
    <property type="component" value="Unassembled WGS sequence"/>
</dbReference>
<dbReference type="EMBL" id="BAAABL010000038">
    <property type="protein sequence ID" value="GAA0297227.1"/>
    <property type="molecule type" value="Genomic_DNA"/>
</dbReference>
<gene>
    <name evidence="2" type="ORF">GCM10009066_09450</name>
</gene>
<organism evidence="2 3">
    <name type="scientific">Halarchaeum salinum</name>
    <dbReference type="NCBI Taxonomy" id="489912"/>
    <lineage>
        <taxon>Archaea</taxon>
        <taxon>Methanobacteriati</taxon>
        <taxon>Methanobacteriota</taxon>
        <taxon>Stenosarchaea group</taxon>
        <taxon>Halobacteria</taxon>
        <taxon>Halobacteriales</taxon>
        <taxon>Halobacteriaceae</taxon>
    </lineage>
</organism>
<accession>A0AAV3S6B9</accession>
<dbReference type="InterPro" id="IPR036388">
    <property type="entry name" value="WH-like_DNA-bd_sf"/>
</dbReference>
<evidence type="ECO:0000313" key="3">
    <source>
        <dbReference type="Proteomes" id="UP001500837"/>
    </source>
</evidence>
<sequence length="82" mass="9168">MGSPGRKKDVSDMEILRAIQTIPGPAFLTSELADRIGLSRQGTSRRLHDLEEEGLLATKKAGGRRLWWLTYDGERRLAEDSS</sequence>
<dbReference type="SUPFAM" id="SSF46785">
    <property type="entry name" value="Winged helix' DNA-binding domain"/>
    <property type="match status" value="1"/>
</dbReference>
<evidence type="ECO:0000259" key="1">
    <source>
        <dbReference type="Pfam" id="PF12802"/>
    </source>
</evidence>
<dbReference type="InterPro" id="IPR036390">
    <property type="entry name" value="WH_DNA-bd_sf"/>
</dbReference>
<name>A0AAV3S6B9_9EURY</name>
<dbReference type="Pfam" id="PF12802">
    <property type="entry name" value="MarR_2"/>
    <property type="match status" value="1"/>
</dbReference>
<dbReference type="AlphaFoldDB" id="A0AAV3S6B9"/>
<protein>
    <recommendedName>
        <fullName evidence="1">HTH marR-type domain-containing protein</fullName>
    </recommendedName>
</protein>
<dbReference type="InterPro" id="IPR000835">
    <property type="entry name" value="HTH_MarR-typ"/>
</dbReference>
<proteinExistence type="predicted"/>
<dbReference type="Gene3D" id="1.10.10.10">
    <property type="entry name" value="Winged helix-like DNA-binding domain superfamily/Winged helix DNA-binding domain"/>
    <property type="match status" value="1"/>
</dbReference>
<feature type="domain" description="HTH marR-type" evidence="1">
    <location>
        <begin position="13"/>
        <end position="61"/>
    </location>
</feature>
<keyword evidence="3" id="KW-1185">Reference proteome</keyword>
<reference evidence="2 3" key="1">
    <citation type="journal article" date="2019" name="Int. J. Syst. Evol. Microbiol.">
        <title>The Global Catalogue of Microorganisms (GCM) 10K type strain sequencing project: providing services to taxonomists for standard genome sequencing and annotation.</title>
        <authorList>
            <consortium name="The Broad Institute Genomics Platform"/>
            <consortium name="The Broad Institute Genome Sequencing Center for Infectious Disease"/>
            <person name="Wu L."/>
            <person name="Ma J."/>
        </authorList>
    </citation>
    <scope>NUCLEOTIDE SEQUENCE [LARGE SCALE GENOMIC DNA]</scope>
    <source>
        <strain evidence="2 3">JCM 16330</strain>
    </source>
</reference>
<dbReference type="GO" id="GO:0003700">
    <property type="term" value="F:DNA-binding transcription factor activity"/>
    <property type="evidence" value="ECO:0007669"/>
    <property type="project" value="InterPro"/>
</dbReference>
<dbReference type="CDD" id="cd00090">
    <property type="entry name" value="HTH_ARSR"/>
    <property type="match status" value="1"/>
</dbReference>
<dbReference type="InterPro" id="IPR011991">
    <property type="entry name" value="ArsR-like_HTH"/>
</dbReference>
<evidence type="ECO:0000313" key="2">
    <source>
        <dbReference type="EMBL" id="GAA0297227.1"/>
    </source>
</evidence>